<protein>
    <submittedName>
        <fullName evidence="2">CYTH domain-containing protein</fullName>
    </submittedName>
</protein>
<dbReference type="Gene3D" id="2.40.320.10">
    <property type="entry name" value="Hypothetical Protein Pfu-838710-001"/>
    <property type="match status" value="1"/>
</dbReference>
<dbReference type="InterPro" id="IPR008173">
    <property type="entry name" value="Adenylyl_cyclase_CyaB"/>
</dbReference>
<name>A0A7K1KQF7_9BACT</name>
<evidence type="ECO:0000313" key="2">
    <source>
        <dbReference type="EMBL" id="MUM78335.1"/>
    </source>
</evidence>
<evidence type="ECO:0000313" key="3">
    <source>
        <dbReference type="Proteomes" id="UP000461162"/>
    </source>
</evidence>
<reference evidence="2 3" key="1">
    <citation type="submission" date="2019-11" db="EMBL/GenBank/DDBJ databases">
        <title>Pseudodesulfovibrio alkaliphilus, sp. nov., an alkaliphilic sulfate-reducing bacteria from mud volcano of Taman peninsula, Russia.</title>
        <authorList>
            <person name="Frolova A."/>
            <person name="Merkel A.Y."/>
            <person name="Slobodkin A.I."/>
        </authorList>
    </citation>
    <scope>NUCLEOTIDE SEQUENCE [LARGE SCALE GENOMIC DNA]</scope>
    <source>
        <strain evidence="2 3">F-1</strain>
    </source>
</reference>
<dbReference type="PANTHER" id="PTHR21028:SF2">
    <property type="entry name" value="CYTH DOMAIN-CONTAINING PROTEIN"/>
    <property type="match status" value="1"/>
</dbReference>
<sequence>MPLERELKYADVDLVALRRALSAGGGDSGGGRYFESNLVFDGPGRPLRSSGVLLRLRLRQGQAVLTVKRPPAVAEASALKVFEELETTVGDFSVMRQALEAVGFEAAFAYEKVREKWLFAGCTVCLDHLPFGDFVEIEGDEMSVPRCAEALGLDPATATRATYHALNLERQGDDGGESDENFVFSSEERAKLLAEIDRE</sequence>
<keyword evidence="3" id="KW-1185">Reference proteome</keyword>
<accession>A0A7K1KQF7</accession>
<organism evidence="2 3">
    <name type="scientific">Pseudodesulfovibrio alkaliphilus</name>
    <dbReference type="NCBI Taxonomy" id="2661613"/>
    <lineage>
        <taxon>Bacteria</taxon>
        <taxon>Pseudomonadati</taxon>
        <taxon>Thermodesulfobacteriota</taxon>
        <taxon>Desulfovibrionia</taxon>
        <taxon>Desulfovibrionales</taxon>
        <taxon>Desulfovibrionaceae</taxon>
    </lineage>
</organism>
<dbReference type="InterPro" id="IPR023577">
    <property type="entry name" value="CYTH_domain"/>
</dbReference>
<dbReference type="EMBL" id="WODC01000008">
    <property type="protein sequence ID" value="MUM78335.1"/>
    <property type="molecule type" value="Genomic_DNA"/>
</dbReference>
<evidence type="ECO:0000259" key="1">
    <source>
        <dbReference type="PROSITE" id="PS51707"/>
    </source>
</evidence>
<gene>
    <name evidence="2" type="ORF">GKC30_11885</name>
</gene>
<dbReference type="Proteomes" id="UP000461162">
    <property type="component" value="Unassembled WGS sequence"/>
</dbReference>
<comment type="caution">
    <text evidence="2">The sequence shown here is derived from an EMBL/GenBank/DDBJ whole genome shotgun (WGS) entry which is preliminary data.</text>
</comment>
<dbReference type="AlphaFoldDB" id="A0A7K1KQF7"/>
<proteinExistence type="predicted"/>
<dbReference type="RefSeq" id="WP_155934953.1">
    <property type="nucleotide sequence ID" value="NZ_WODC01000008.1"/>
</dbReference>
<dbReference type="SUPFAM" id="SSF55154">
    <property type="entry name" value="CYTH-like phosphatases"/>
    <property type="match status" value="1"/>
</dbReference>
<dbReference type="Pfam" id="PF01928">
    <property type="entry name" value="CYTH"/>
    <property type="match status" value="1"/>
</dbReference>
<feature type="domain" description="CYTH" evidence="1">
    <location>
        <begin position="2"/>
        <end position="169"/>
    </location>
</feature>
<dbReference type="SMART" id="SM01118">
    <property type="entry name" value="CYTH"/>
    <property type="match status" value="1"/>
</dbReference>
<dbReference type="InterPro" id="IPR033469">
    <property type="entry name" value="CYTH-like_dom_sf"/>
</dbReference>
<dbReference type="PANTHER" id="PTHR21028">
    <property type="entry name" value="SI:CH211-156B7.4"/>
    <property type="match status" value="1"/>
</dbReference>
<dbReference type="PROSITE" id="PS51707">
    <property type="entry name" value="CYTH"/>
    <property type="match status" value="1"/>
</dbReference>
<dbReference type="CDD" id="cd07890">
    <property type="entry name" value="CYTH-like_AC_IV-like"/>
    <property type="match status" value="1"/>
</dbReference>